<dbReference type="Proteomes" id="UP001359308">
    <property type="component" value="Chromosome"/>
</dbReference>
<dbReference type="RefSeq" id="WP_198322809.1">
    <property type="nucleotide sequence ID" value="NZ_CP104311.1"/>
</dbReference>
<dbReference type="PROSITE" id="PS51352">
    <property type="entry name" value="THIOREDOXIN_2"/>
    <property type="match status" value="1"/>
</dbReference>
<protein>
    <submittedName>
        <fullName evidence="2">Thioredoxin family protein</fullName>
    </submittedName>
</protein>
<evidence type="ECO:0000259" key="1">
    <source>
        <dbReference type="PROSITE" id="PS51352"/>
    </source>
</evidence>
<gene>
    <name evidence="2" type="ORF">N4J17_15925</name>
</gene>
<dbReference type="InterPro" id="IPR047262">
    <property type="entry name" value="PRX-like1"/>
</dbReference>
<dbReference type="InterPro" id="IPR000866">
    <property type="entry name" value="AhpC/TSA"/>
</dbReference>
<feature type="domain" description="Thioredoxin" evidence="1">
    <location>
        <begin position="9"/>
        <end position="160"/>
    </location>
</feature>
<proteinExistence type="predicted"/>
<dbReference type="PANTHER" id="PTHR43640:SF1">
    <property type="entry name" value="THIOREDOXIN-DEPENDENT PEROXIREDOXIN"/>
    <property type="match status" value="1"/>
</dbReference>
<organism evidence="2 3">
    <name type="scientific">Methylococcus capsulatus</name>
    <dbReference type="NCBI Taxonomy" id="414"/>
    <lineage>
        <taxon>Bacteria</taxon>
        <taxon>Pseudomonadati</taxon>
        <taxon>Pseudomonadota</taxon>
        <taxon>Gammaproteobacteria</taxon>
        <taxon>Methylococcales</taxon>
        <taxon>Methylococcaceae</taxon>
        <taxon>Methylococcus</taxon>
    </lineage>
</organism>
<evidence type="ECO:0000313" key="3">
    <source>
        <dbReference type="Proteomes" id="UP001359308"/>
    </source>
</evidence>
<dbReference type="SUPFAM" id="SSF52833">
    <property type="entry name" value="Thioredoxin-like"/>
    <property type="match status" value="1"/>
</dbReference>
<dbReference type="InterPro" id="IPR013766">
    <property type="entry name" value="Thioredoxin_domain"/>
</dbReference>
<reference evidence="2 3" key="1">
    <citation type="submission" date="2022-09" db="EMBL/GenBank/DDBJ databases">
        <authorList>
            <person name="Giprobiosintez L."/>
        </authorList>
    </citation>
    <scope>NUCLEOTIDE SEQUENCE [LARGE SCALE GENOMIC DNA]</scope>
    <source>
        <strain evidence="3">VKPM-B-12549 (GBS-15)</strain>
    </source>
</reference>
<evidence type="ECO:0000313" key="2">
    <source>
        <dbReference type="EMBL" id="WWF01933.1"/>
    </source>
</evidence>
<dbReference type="Gene3D" id="3.40.30.10">
    <property type="entry name" value="Glutaredoxin"/>
    <property type="match status" value="1"/>
</dbReference>
<dbReference type="EMBL" id="CP104311">
    <property type="protein sequence ID" value="WWF01933.1"/>
    <property type="molecule type" value="Genomic_DNA"/>
</dbReference>
<sequence length="185" mass="20619">MVSTETPVCEFGRKAVDFALPGVDGKIWTLEQCRGPKGLLVMFICNHCPYVKAVQDRLVRDAKDIQALGIGVVAIMPNDPTDYPEDSFENMQKVAAELTYPFPYLLDETQAVARAYGAVCTPDFFGYNADLELQYRGRLDASRREAAPPDCRRDLYEAMKQIAETGKGPAEQIPSMGCSIKWRNT</sequence>
<name>A0ABZ2F3Z2_METCP</name>
<accession>A0ABZ2F3Z2</accession>
<dbReference type="Pfam" id="PF00578">
    <property type="entry name" value="AhpC-TSA"/>
    <property type="match status" value="1"/>
</dbReference>
<keyword evidence="3" id="KW-1185">Reference proteome</keyword>
<dbReference type="CDD" id="cd02969">
    <property type="entry name" value="PRX_like1"/>
    <property type="match status" value="1"/>
</dbReference>
<dbReference type="InterPro" id="IPR036249">
    <property type="entry name" value="Thioredoxin-like_sf"/>
</dbReference>
<dbReference type="PANTHER" id="PTHR43640">
    <property type="entry name" value="OS07G0260300 PROTEIN"/>
    <property type="match status" value="1"/>
</dbReference>